<name>A0ABN3SLW7_9ACTN</name>
<dbReference type="Gene3D" id="3.30.420.40">
    <property type="match status" value="1"/>
</dbReference>
<dbReference type="PANTHER" id="PTHR34847">
    <property type="entry name" value="NODULATION PROTEIN U"/>
    <property type="match status" value="1"/>
</dbReference>
<organism evidence="4 5">
    <name type="scientific">Streptomyces lunalinharesii</name>
    <dbReference type="NCBI Taxonomy" id="333384"/>
    <lineage>
        <taxon>Bacteria</taxon>
        <taxon>Bacillati</taxon>
        <taxon>Actinomycetota</taxon>
        <taxon>Actinomycetes</taxon>
        <taxon>Kitasatosporales</taxon>
        <taxon>Streptomycetaceae</taxon>
        <taxon>Streptomyces</taxon>
    </lineage>
</organism>
<comment type="caution">
    <text evidence="4">The sequence shown here is derived from an EMBL/GenBank/DDBJ whole genome shotgun (WGS) entry which is preliminary data.</text>
</comment>
<dbReference type="Proteomes" id="UP001500994">
    <property type="component" value="Unassembled WGS sequence"/>
</dbReference>
<evidence type="ECO:0000259" key="3">
    <source>
        <dbReference type="Pfam" id="PF16861"/>
    </source>
</evidence>
<proteinExistence type="inferred from homology"/>
<reference evidence="4 5" key="1">
    <citation type="journal article" date="2019" name="Int. J. Syst. Evol. Microbiol.">
        <title>The Global Catalogue of Microorganisms (GCM) 10K type strain sequencing project: providing services to taxonomists for standard genome sequencing and annotation.</title>
        <authorList>
            <consortium name="The Broad Institute Genomics Platform"/>
            <consortium name="The Broad Institute Genome Sequencing Center for Infectious Disease"/>
            <person name="Wu L."/>
            <person name="Ma J."/>
        </authorList>
    </citation>
    <scope>NUCLEOTIDE SEQUENCE [LARGE SCALE GENOMIC DNA]</scope>
    <source>
        <strain evidence="4 5">JCM 16374</strain>
    </source>
</reference>
<dbReference type="Pfam" id="PF16861">
    <property type="entry name" value="Carbam_trans_C"/>
    <property type="match status" value="1"/>
</dbReference>
<feature type="domain" description="Carbamoyltransferase" evidence="2">
    <location>
        <begin position="123"/>
        <end position="354"/>
    </location>
</feature>
<keyword evidence="5" id="KW-1185">Reference proteome</keyword>
<comment type="similarity">
    <text evidence="1">Belongs to the NodU/CmcH family.</text>
</comment>
<dbReference type="PANTHER" id="PTHR34847:SF1">
    <property type="entry name" value="NODULATION PROTEIN U"/>
    <property type="match status" value="1"/>
</dbReference>
<evidence type="ECO:0000313" key="4">
    <source>
        <dbReference type="EMBL" id="GAA2680185.1"/>
    </source>
</evidence>
<dbReference type="InterPro" id="IPR038152">
    <property type="entry name" value="Carbam_trans_C_sf"/>
</dbReference>
<evidence type="ECO:0000259" key="2">
    <source>
        <dbReference type="Pfam" id="PF02543"/>
    </source>
</evidence>
<feature type="domain" description="Carbamoyltransferase" evidence="2">
    <location>
        <begin position="3"/>
        <end position="71"/>
    </location>
</feature>
<feature type="domain" description="Carbamoyltransferase C-terminal" evidence="3">
    <location>
        <begin position="403"/>
        <end position="543"/>
    </location>
</feature>
<protein>
    <submittedName>
        <fullName evidence="4">Carbamoyltransferase N-terminal domain-containing protein</fullName>
    </submittedName>
</protein>
<accession>A0ABN3SLW7</accession>
<dbReference type="InterPro" id="IPR031730">
    <property type="entry name" value="Carbam_trans_C"/>
</dbReference>
<dbReference type="RefSeq" id="WP_344581915.1">
    <property type="nucleotide sequence ID" value="NZ_BAAARK010000025.1"/>
</dbReference>
<dbReference type="Gene3D" id="3.90.870.20">
    <property type="entry name" value="Carbamoyltransferase, C-terminal domain"/>
    <property type="match status" value="1"/>
</dbReference>
<sequence>MLICGIKVTHDGGVAVIDGNRLLFSIEVEKLGNGRRYDYLGDLARVAEILTAEGLDVRDVDRFVVDGWLEEGAAENTLVRTRRDGRPTTLTVAPYQDRPGTRDPLWRYAFADHDFAPGNRGYASYHHVSNHLFGAYCTSPFAARGQDALALVWDGVTVPRLYDVDAVGRTATPVAELMPFTGNSFADFSVQFDPFRPRTEAGSEEESTRRHLSVAGKAMAYAALGRIEESAYPVFDELIAAFPTVSPDNAAYFGKKVAANRDELLPGLTDADLIATFQGYLGDLLLRRLSATLRRRLPARGQQREASSRRPRLVFGGGCALNIKWNSMLRASGLFEDIWIAPFPNDSGAAIGTAACEMIRAGGHPALEWDVHSGPRITTGTLPAGWRERPCDERQLAGLLHTEGEPVVVLSGRAELGPRALGNRSILAPATDPGMKDRLNHLKNRAGYRPVAPICLTTRAQEVFSPGTRDPYMLFEHRLRPGWADRVPAVVHLDGTARLQTIDPSQNTATARILTAYEQLSGVPVLCNTSANHEGRGFFPDVASAAAWGGTRYIWSEGTLYTHPSAT</sequence>
<dbReference type="InterPro" id="IPR051338">
    <property type="entry name" value="NodU/CmcH_Carbamoyltrnsfr"/>
</dbReference>
<dbReference type="InterPro" id="IPR003696">
    <property type="entry name" value="Carbtransf_dom"/>
</dbReference>
<evidence type="ECO:0000313" key="5">
    <source>
        <dbReference type="Proteomes" id="UP001500994"/>
    </source>
</evidence>
<dbReference type="Pfam" id="PF02543">
    <property type="entry name" value="Carbam_trans_N"/>
    <property type="match status" value="2"/>
</dbReference>
<dbReference type="EMBL" id="BAAARK010000025">
    <property type="protein sequence ID" value="GAA2680185.1"/>
    <property type="molecule type" value="Genomic_DNA"/>
</dbReference>
<gene>
    <name evidence="4" type="ORF">GCM10009864_60720</name>
</gene>
<evidence type="ECO:0000256" key="1">
    <source>
        <dbReference type="ARBA" id="ARBA00006129"/>
    </source>
</evidence>